<evidence type="ECO:0000313" key="2">
    <source>
        <dbReference type="Proteomes" id="UP000190367"/>
    </source>
</evidence>
<dbReference type="AlphaFoldDB" id="A0A1T4TJU4"/>
<reference evidence="2" key="1">
    <citation type="submission" date="2017-02" db="EMBL/GenBank/DDBJ databases">
        <authorList>
            <person name="Varghese N."/>
            <person name="Submissions S."/>
        </authorList>
    </citation>
    <scope>NUCLEOTIDE SEQUENCE [LARGE SCALE GENOMIC DNA]</scope>
    <source>
        <strain evidence="2">DSM 22224</strain>
    </source>
</reference>
<organism evidence="1 2">
    <name type="scientific">Chitinophaga eiseniae</name>
    <dbReference type="NCBI Taxonomy" id="634771"/>
    <lineage>
        <taxon>Bacteria</taxon>
        <taxon>Pseudomonadati</taxon>
        <taxon>Bacteroidota</taxon>
        <taxon>Chitinophagia</taxon>
        <taxon>Chitinophagales</taxon>
        <taxon>Chitinophagaceae</taxon>
        <taxon>Chitinophaga</taxon>
    </lineage>
</organism>
<dbReference type="STRING" id="634771.SAMN04488128_105207"/>
<accession>A0A1T4TJU4</accession>
<sequence length="135" mass="15536">MISLHHLKTGDTVITSYGGVEKPGKILQVDHEDKKVLVATDNDTNEFWYDLDNLYSIPLDEATLLRLQFHLDTNQSGNGKGRLYVRGPFSVRMHEPGNQPLLQLHYRDETRNLNAPITLNELQNHYHGMTNFHLE</sequence>
<evidence type="ECO:0000313" key="1">
    <source>
        <dbReference type="EMBL" id="SKA40541.1"/>
    </source>
</evidence>
<name>A0A1T4TJU4_9BACT</name>
<keyword evidence="2" id="KW-1185">Reference proteome</keyword>
<protein>
    <submittedName>
        <fullName evidence="1">Uncharacterized protein</fullName>
    </submittedName>
</protein>
<dbReference type="RefSeq" id="WP_078672016.1">
    <property type="nucleotide sequence ID" value="NZ_FUWZ01000005.1"/>
</dbReference>
<dbReference type="Proteomes" id="UP000190367">
    <property type="component" value="Unassembled WGS sequence"/>
</dbReference>
<dbReference type="OrthoDB" id="666099at2"/>
<gene>
    <name evidence="1" type="ORF">SAMN04488128_105207</name>
</gene>
<proteinExistence type="predicted"/>
<dbReference type="EMBL" id="FUWZ01000005">
    <property type="protein sequence ID" value="SKA40541.1"/>
    <property type="molecule type" value="Genomic_DNA"/>
</dbReference>